<gene>
    <name evidence="7" type="ORF">J1N35_017987</name>
</gene>
<name>A0A9D4A6N5_9ROSI</name>
<dbReference type="GO" id="GO:0009094">
    <property type="term" value="P:L-phenylalanine biosynthetic process"/>
    <property type="evidence" value="ECO:0007669"/>
    <property type="project" value="UniProtKB-KW"/>
</dbReference>
<dbReference type="PROSITE" id="PS00857">
    <property type="entry name" value="PREPHENATE_DEHYDR_1"/>
    <property type="match status" value="1"/>
</dbReference>
<dbReference type="EMBL" id="JAIQCV010000006">
    <property type="protein sequence ID" value="KAH1090730.1"/>
    <property type="molecule type" value="Genomic_DNA"/>
</dbReference>
<keyword evidence="4" id="KW-0456">Lyase</keyword>
<dbReference type="Pfam" id="PF00800">
    <property type="entry name" value="PDT"/>
    <property type="match status" value="1"/>
</dbReference>
<dbReference type="CDD" id="cd13631">
    <property type="entry name" value="PBP2_Ct-PDT_like"/>
    <property type="match status" value="1"/>
</dbReference>
<evidence type="ECO:0000259" key="6">
    <source>
        <dbReference type="PROSITE" id="PS51171"/>
    </source>
</evidence>
<dbReference type="InterPro" id="IPR001086">
    <property type="entry name" value="Preph_deHydtase"/>
</dbReference>
<evidence type="ECO:0000256" key="4">
    <source>
        <dbReference type="ARBA" id="ARBA00023239"/>
    </source>
</evidence>
<organism evidence="7 8">
    <name type="scientific">Gossypium stocksii</name>
    <dbReference type="NCBI Taxonomy" id="47602"/>
    <lineage>
        <taxon>Eukaryota</taxon>
        <taxon>Viridiplantae</taxon>
        <taxon>Streptophyta</taxon>
        <taxon>Embryophyta</taxon>
        <taxon>Tracheophyta</taxon>
        <taxon>Spermatophyta</taxon>
        <taxon>Magnoliopsida</taxon>
        <taxon>eudicotyledons</taxon>
        <taxon>Gunneridae</taxon>
        <taxon>Pentapetalae</taxon>
        <taxon>rosids</taxon>
        <taxon>malvids</taxon>
        <taxon>Malvales</taxon>
        <taxon>Malvaceae</taxon>
        <taxon>Malvoideae</taxon>
        <taxon>Gossypium</taxon>
    </lineage>
</organism>
<dbReference type="SUPFAM" id="SSF53850">
    <property type="entry name" value="Periplasmic binding protein-like II"/>
    <property type="match status" value="1"/>
</dbReference>
<evidence type="ECO:0000256" key="1">
    <source>
        <dbReference type="ARBA" id="ARBA00022605"/>
    </source>
</evidence>
<dbReference type="GO" id="GO:0047769">
    <property type="term" value="F:arogenate dehydratase activity"/>
    <property type="evidence" value="ECO:0007669"/>
    <property type="project" value="TreeGrafter"/>
</dbReference>
<evidence type="ECO:0000256" key="2">
    <source>
        <dbReference type="ARBA" id="ARBA00023141"/>
    </source>
</evidence>
<dbReference type="InterPro" id="IPR045865">
    <property type="entry name" value="ACT-like_dom_sf"/>
</dbReference>
<dbReference type="PROSITE" id="PS51171">
    <property type="entry name" value="PREPHENATE_DEHYDR_3"/>
    <property type="match status" value="1"/>
</dbReference>
<comment type="pathway">
    <text evidence="5">Amino-acid biosynthesis.</text>
</comment>
<evidence type="ECO:0000256" key="5">
    <source>
        <dbReference type="ARBA" id="ARBA00029440"/>
    </source>
</evidence>
<dbReference type="SUPFAM" id="SSF55021">
    <property type="entry name" value="ACT-like"/>
    <property type="match status" value="1"/>
</dbReference>
<keyword evidence="2" id="KW-0057">Aromatic amino acid biosynthesis</keyword>
<dbReference type="Gene3D" id="3.40.190.10">
    <property type="entry name" value="Periplasmic binding protein-like II"/>
    <property type="match status" value="2"/>
</dbReference>
<dbReference type="FunFam" id="3.40.190.10:FF:000031">
    <property type="entry name" value="Arogenate dehydratase"/>
    <property type="match status" value="1"/>
</dbReference>
<dbReference type="GO" id="GO:0004664">
    <property type="term" value="F:prephenate dehydratase activity"/>
    <property type="evidence" value="ECO:0007669"/>
    <property type="project" value="InterPro"/>
</dbReference>
<dbReference type="CDD" id="cd04905">
    <property type="entry name" value="ACT_CM-PDT"/>
    <property type="match status" value="1"/>
</dbReference>
<evidence type="ECO:0000256" key="3">
    <source>
        <dbReference type="ARBA" id="ARBA00023222"/>
    </source>
</evidence>
<proteinExistence type="predicted"/>
<keyword evidence="1" id="KW-0028">Amino-acid biosynthesis</keyword>
<evidence type="ECO:0000313" key="7">
    <source>
        <dbReference type="EMBL" id="KAH1090730.1"/>
    </source>
</evidence>
<dbReference type="OrthoDB" id="983542at2759"/>
<dbReference type="PANTHER" id="PTHR21022:SF42">
    <property type="entry name" value="AROGENATE DEHYDRATASE_PREPHENATE DEHYDRATASE 2, CHLOROPLASTIC"/>
    <property type="match status" value="1"/>
</dbReference>
<evidence type="ECO:0000313" key="8">
    <source>
        <dbReference type="Proteomes" id="UP000828251"/>
    </source>
</evidence>
<reference evidence="7 8" key="1">
    <citation type="journal article" date="2021" name="Plant Biotechnol. J.">
        <title>Multi-omics assisted identification of the key and species-specific regulatory components of drought-tolerant mechanisms in Gossypium stocksii.</title>
        <authorList>
            <person name="Yu D."/>
            <person name="Ke L."/>
            <person name="Zhang D."/>
            <person name="Wu Y."/>
            <person name="Sun Y."/>
            <person name="Mei J."/>
            <person name="Sun J."/>
            <person name="Sun Y."/>
        </authorList>
    </citation>
    <scope>NUCLEOTIDE SEQUENCE [LARGE SCALE GENOMIC DNA]</scope>
    <source>
        <strain evidence="8">cv. E1</strain>
        <tissue evidence="7">Leaf</tissue>
    </source>
</reference>
<dbReference type="AlphaFoldDB" id="A0A9D4A6N5"/>
<dbReference type="Gene3D" id="3.30.70.260">
    <property type="match status" value="1"/>
</dbReference>
<feature type="domain" description="Prephenate dehydratase" evidence="6">
    <location>
        <begin position="114"/>
        <end position="289"/>
    </location>
</feature>
<accession>A0A9D4A6N5</accession>
<dbReference type="InterPro" id="IPR018528">
    <property type="entry name" value="Preph_deHydtase_CS"/>
</dbReference>
<keyword evidence="8" id="KW-1185">Reference proteome</keyword>
<dbReference type="PANTHER" id="PTHR21022">
    <property type="entry name" value="PREPHENATE DEHYDRATASE P PROTEIN"/>
    <property type="match status" value="1"/>
</dbReference>
<sequence length="397" mass="43749">MALFSGGYLFVLSNYRQTNFKSPHSHLYSKHLRSLNLDFAFHRKARISNTIESGNTKNCAAPVADMNGFQLRCHLQSDLPHDTVSKYQVLHTTPLLSSTPFLDSRVCNERPTLRVAHQGIRGAYSESAAQKAYPNCETIACQHFHSTFQAVARRVAERAVIPIENSLGGSIHGNYDLLLRHSLHIIGEIQFTVSHCLLANNGVDLHDLKTVLSHPQALAQCERSLTKLGLEGKAVANTAVAAKKVAAKKLRDTGALASSSAALLYGLNILASNVQDDSNNVTRFLLLAREPLTPVTDTPFKTSIVFTLKDGSPALPDALSVFNSNQIKLLKIESRPLKNQPLQASKNNSKSNGYFNYLFYADVEASMADQTTQTALKHLKVCFPLHQDHLFQYLSAL</sequence>
<dbReference type="Proteomes" id="UP000828251">
    <property type="component" value="Unassembled WGS sequence"/>
</dbReference>
<protein>
    <recommendedName>
        <fullName evidence="6">Prephenate dehydratase domain-containing protein</fullName>
    </recommendedName>
</protein>
<dbReference type="GO" id="GO:0009507">
    <property type="term" value="C:chloroplast"/>
    <property type="evidence" value="ECO:0007669"/>
    <property type="project" value="TreeGrafter"/>
</dbReference>
<comment type="caution">
    <text evidence="7">The sequence shown here is derived from an EMBL/GenBank/DDBJ whole genome shotgun (WGS) entry which is preliminary data.</text>
</comment>
<keyword evidence="3" id="KW-0584">Phenylalanine biosynthesis</keyword>